<dbReference type="AlphaFoldDB" id="A0A3M7Q5X7"/>
<evidence type="ECO:0000313" key="2">
    <source>
        <dbReference type="Proteomes" id="UP000276133"/>
    </source>
</evidence>
<keyword evidence="2" id="KW-1185">Reference proteome</keyword>
<protein>
    <submittedName>
        <fullName evidence="1">Uncharacterized protein</fullName>
    </submittedName>
</protein>
<dbReference type="EMBL" id="REGN01007298">
    <property type="protein sequence ID" value="RNA06733.1"/>
    <property type="molecule type" value="Genomic_DNA"/>
</dbReference>
<evidence type="ECO:0000313" key="1">
    <source>
        <dbReference type="EMBL" id="RNA06733.1"/>
    </source>
</evidence>
<reference evidence="1 2" key="1">
    <citation type="journal article" date="2018" name="Sci. Rep.">
        <title>Genomic signatures of local adaptation to the degree of environmental predictability in rotifers.</title>
        <authorList>
            <person name="Franch-Gras L."/>
            <person name="Hahn C."/>
            <person name="Garcia-Roger E.M."/>
            <person name="Carmona M.J."/>
            <person name="Serra M."/>
            <person name="Gomez A."/>
        </authorList>
    </citation>
    <scope>NUCLEOTIDE SEQUENCE [LARGE SCALE GENOMIC DNA]</scope>
    <source>
        <strain evidence="1">HYR1</strain>
    </source>
</reference>
<proteinExistence type="predicted"/>
<accession>A0A3M7Q5X7</accession>
<dbReference type="Proteomes" id="UP000276133">
    <property type="component" value="Unassembled WGS sequence"/>
</dbReference>
<name>A0A3M7Q5X7_BRAPC</name>
<gene>
    <name evidence="1" type="ORF">BpHYR1_023437</name>
</gene>
<comment type="caution">
    <text evidence="1">The sequence shown here is derived from an EMBL/GenBank/DDBJ whole genome shotgun (WGS) entry which is preliminary data.</text>
</comment>
<organism evidence="1 2">
    <name type="scientific">Brachionus plicatilis</name>
    <name type="common">Marine rotifer</name>
    <name type="synonym">Brachionus muelleri</name>
    <dbReference type="NCBI Taxonomy" id="10195"/>
    <lineage>
        <taxon>Eukaryota</taxon>
        <taxon>Metazoa</taxon>
        <taxon>Spiralia</taxon>
        <taxon>Gnathifera</taxon>
        <taxon>Rotifera</taxon>
        <taxon>Eurotatoria</taxon>
        <taxon>Monogononta</taxon>
        <taxon>Pseudotrocha</taxon>
        <taxon>Ploima</taxon>
        <taxon>Brachionidae</taxon>
        <taxon>Brachionus</taxon>
    </lineage>
</organism>
<sequence length="64" mass="7457">MIANNLHKTSISFEIWAWSKVDHLITKFTLKKSSIDPLNQLKKLMNIGVLYPESPFIFELKKIP</sequence>